<evidence type="ECO:0000313" key="9">
    <source>
        <dbReference type="EMBL" id="GIZ46820.1"/>
    </source>
</evidence>
<dbReference type="RefSeq" id="XP_044661307.1">
    <property type="nucleotide sequence ID" value="XM_044805372.1"/>
</dbReference>
<evidence type="ECO:0000256" key="7">
    <source>
        <dbReference type="SAM" id="Phobius"/>
    </source>
</evidence>
<feature type="region of interest" description="Disordered" evidence="6">
    <location>
        <begin position="445"/>
        <end position="464"/>
    </location>
</feature>
<evidence type="ECO:0000256" key="4">
    <source>
        <dbReference type="ARBA" id="ARBA00023136"/>
    </source>
</evidence>
<accession>A0A9P3CUD1</accession>
<dbReference type="Proteomes" id="UP000825890">
    <property type="component" value="Unassembled WGS sequence"/>
</dbReference>
<reference evidence="9 10" key="1">
    <citation type="submission" date="2021-01" db="EMBL/GenBank/DDBJ databases">
        <title>Cercospora kikuchii MAFF 305040 whole genome shotgun sequence.</title>
        <authorList>
            <person name="Kashiwa T."/>
            <person name="Suzuki T."/>
        </authorList>
    </citation>
    <scope>NUCLEOTIDE SEQUENCE [LARGE SCALE GENOMIC DNA]</scope>
    <source>
        <strain evidence="9 10">MAFF 305040</strain>
    </source>
</reference>
<name>A0A9P3CUD1_9PEZI</name>
<dbReference type="PANTHER" id="PTHR33048">
    <property type="entry name" value="PTH11-LIKE INTEGRAL MEMBRANE PROTEIN (AFU_ORTHOLOGUE AFUA_5G11245)"/>
    <property type="match status" value="1"/>
</dbReference>
<keyword evidence="10" id="KW-1185">Reference proteome</keyword>
<evidence type="ECO:0000256" key="2">
    <source>
        <dbReference type="ARBA" id="ARBA00022692"/>
    </source>
</evidence>
<feature type="region of interest" description="Disordered" evidence="6">
    <location>
        <begin position="335"/>
        <end position="409"/>
    </location>
</feature>
<protein>
    <recommendedName>
        <fullName evidence="8">Rhodopsin domain-containing protein</fullName>
    </recommendedName>
</protein>
<proteinExistence type="inferred from homology"/>
<feature type="transmembrane region" description="Helical" evidence="7">
    <location>
        <begin position="173"/>
        <end position="199"/>
    </location>
</feature>
<feature type="compositionally biased region" description="Basic and acidic residues" evidence="6">
    <location>
        <begin position="343"/>
        <end position="364"/>
    </location>
</feature>
<evidence type="ECO:0000259" key="8">
    <source>
        <dbReference type="Pfam" id="PF20684"/>
    </source>
</evidence>
<evidence type="ECO:0000313" key="10">
    <source>
        <dbReference type="Proteomes" id="UP000825890"/>
    </source>
</evidence>
<gene>
    <name evidence="9" type="ORF">CKM354_000992900</name>
</gene>
<dbReference type="GeneID" id="68295504"/>
<feature type="transmembrane region" description="Helical" evidence="7">
    <location>
        <begin position="127"/>
        <end position="149"/>
    </location>
</feature>
<dbReference type="InterPro" id="IPR049326">
    <property type="entry name" value="Rhodopsin_dom_fungi"/>
</dbReference>
<dbReference type="Pfam" id="PF20684">
    <property type="entry name" value="Fung_rhodopsin"/>
    <property type="match status" value="1"/>
</dbReference>
<feature type="transmembrane region" description="Helical" evidence="7">
    <location>
        <begin position="50"/>
        <end position="71"/>
    </location>
</feature>
<dbReference type="InterPro" id="IPR052337">
    <property type="entry name" value="SAT4-like"/>
</dbReference>
<dbReference type="PANTHER" id="PTHR33048:SF96">
    <property type="entry name" value="INTEGRAL MEMBRANE PROTEIN"/>
    <property type="match status" value="1"/>
</dbReference>
<comment type="caution">
    <text evidence="9">The sequence shown here is derived from an EMBL/GenBank/DDBJ whole genome shotgun (WGS) entry which is preliminary data.</text>
</comment>
<dbReference type="AlphaFoldDB" id="A0A9P3CUD1"/>
<feature type="transmembrane region" description="Helical" evidence="7">
    <location>
        <begin position="206"/>
        <end position="229"/>
    </location>
</feature>
<dbReference type="OrthoDB" id="4682787at2759"/>
<comment type="similarity">
    <text evidence="5">Belongs to the SAT4 family.</text>
</comment>
<keyword evidence="3 7" id="KW-1133">Transmembrane helix</keyword>
<evidence type="ECO:0000256" key="6">
    <source>
        <dbReference type="SAM" id="MobiDB-lite"/>
    </source>
</evidence>
<dbReference type="EMBL" id="BOLY01000006">
    <property type="protein sequence ID" value="GIZ46820.1"/>
    <property type="molecule type" value="Genomic_DNA"/>
</dbReference>
<keyword evidence="4 7" id="KW-0472">Membrane</keyword>
<feature type="transmembrane region" description="Helical" evidence="7">
    <location>
        <begin position="241"/>
        <end position="265"/>
    </location>
</feature>
<feature type="transmembrane region" description="Helical" evidence="7">
    <location>
        <begin position="91"/>
        <end position="115"/>
    </location>
</feature>
<dbReference type="GO" id="GO:0016020">
    <property type="term" value="C:membrane"/>
    <property type="evidence" value="ECO:0007669"/>
    <property type="project" value="UniProtKB-SubCell"/>
</dbReference>
<comment type="subcellular location">
    <subcellularLocation>
        <location evidence="1">Membrane</location>
        <topology evidence="1">Multi-pass membrane protein</topology>
    </subcellularLocation>
</comment>
<evidence type="ECO:0000256" key="3">
    <source>
        <dbReference type="ARBA" id="ARBA00022989"/>
    </source>
</evidence>
<evidence type="ECO:0000256" key="1">
    <source>
        <dbReference type="ARBA" id="ARBA00004141"/>
    </source>
</evidence>
<feature type="compositionally biased region" description="Basic and acidic residues" evidence="6">
    <location>
        <begin position="386"/>
        <end position="403"/>
    </location>
</feature>
<feature type="transmembrane region" description="Helical" evidence="7">
    <location>
        <begin position="12"/>
        <end position="30"/>
    </location>
</feature>
<feature type="domain" description="Rhodopsin" evidence="8">
    <location>
        <begin position="32"/>
        <end position="274"/>
    </location>
</feature>
<sequence length="464" mass="50635">MTSSAAGIDSQRIGIFTAVAISLSAVWISLSLRAWTRITVTKNVGRDDAFLLGATLLFTGYCMTVILMMLATNGGTLSASEQHSTLSDAAISMVISSFGLYISTMIVLKVSLAFFFLRLLARAWQRLIVIGIVTANAIYGIIVFSSMLFSCGEPERYLSSDIQGRCLPPRTNYILQLEWCIVNGVTNWMFVILPVLLLIRVPMTLVLKLCTGLILFLACCASIVSLVRIRYIGYVKPGPELFVTAVNLCICTIAECGLGITAASAATLRPLFRRLDDPGFEPIASPPPHAGNFRRMIASSFYSTYIDGYYGTSDSPRASSRPEFISRFSQWSTSSVGSARPKQKSEKAKRAEKALSIKTPHREMTTPPVPAMPPQQLSPPPTIFRTKSEKGEKVKSKPLRSESRAPPLVRKISAPLPQVAPLQPQNAATPYTQILPAYPLSSHPAGFDHTSTAENRGRVAHGWV</sequence>
<organism evidence="9 10">
    <name type="scientific">Cercospora kikuchii</name>
    <dbReference type="NCBI Taxonomy" id="84275"/>
    <lineage>
        <taxon>Eukaryota</taxon>
        <taxon>Fungi</taxon>
        <taxon>Dikarya</taxon>
        <taxon>Ascomycota</taxon>
        <taxon>Pezizomycotina</taxon>
        <taxon>Dothideomycetes</taxon>
        <taxon>Dothideomycetidae</taxon>
        <taxon>Mycosphaerellales</taxon>
        <taxon>Mycosphaerellaceae</taxon>
        <taxon>Cercospora</taxon>
    </lineage>
</organism>
<evidence type="ECO:0000256" key="5">
    <source>
        <dbReference type="ARBA" id="ARBA00038359"/>
    </source>
</evidence>
<keyword evidence="2 7" id="KW-0812">Transmembrane</keyword>
<feature type="compositionally biased region" description="Pro residues" evidence="6">
    <location>
        <begin position="367"/>
        <end position="382"/>
    </location>
</feature>